<protein>
    <recommendedName>
        <fullName evidence="5">Transposase Tc1-like domain-containing protein</fullName>
    </recommendedName>
</protein>
<evidence type="ECO:0000256" key="1">
    <source>
        <dbReference type="ARBA" id="ARBA00004123"/>
    </source>
</evidence>
<proteinExistence type="predicted"/>
<evidence type="ECO:0008006" key="5">
    <source>
        <dbReference type="Google" id="ProtNLM"/>
    </source>
</evidence>
<name>A0ABQ8T778_PERAM</name>
<dbReference type="SUPFAM" id="SSF46689">
    <property type="entry name" value="Homeodomain-like"/>
    <property type="match status" value="1"/>
</dbReference>
<comment type="subcellular location">
    <subcellularLocation>
        <location evidence="1">Nucleus</location>
    </subcellularLocation>
</comment>
<gene>
    <name evidence="3" type="ORF">ANN_03945</name>
</gene>
<accession>A0ABQ8T778</accession>
<evidence type="ECO:0000313" key="4">
    <source>
        <dbReference type="Proteomes" id="UP001148838"/>
    </source>
</evidence>
<dbReference type="Proteomes" id="UP001148838">
    <property type="component" value="Unassembled WGS sequence"/>
</dbReference>
<organism evidence="3 4">
    <name type="scientific">Periplaneta americana</name>
    <name type="common">American cockroach</name>
    <name type="synonym">Blatta americana</name>
    <dbReference type="NCBI Taxonomy" id="6978"/>
    <lineage>
        <taxon>Eukaryota</taxon>
        <taxon>Metazoa</taxon>
        <taxon>Ecdysozoa</taxon>
        <taxon>Arthropoda</taxon>
        <taxon>Hexapoda</taxon>
        <taxon>Insecta</taxon>
        <taxon>Pterygota</taxon>
        <taxon>Neoptera</taxon>
        <taxon>Polyneoptera</taxon>
        <taxon>Dictyoptera</taxon>
        <taxon>Blattodea</taxon>
        <taxon>Blattoidea</taxon>
        <taxon>Blattidae</taxon>
        <taxon>Blattinae</taxon>
        <taxon>Periplaneta</taxon>
    </lineage>
</organism>
<comment type="caution">
    <text evidence="3">The sequence shown here is derived from an EMBL/GenBank/DDBJ whole genome shotgun (WGS) entry which is preliminary data.</text>
</comment>
<evidence type="ECO:0000313" key="3">
    <source>
        <dbReference type="EMBL" id="KAJ4442359.1"/>
    </source>
</evidence>
<evidence type="ECO:0000256" key="2">
    <source>
        <dbReference type="SAM" id="MobiDB-lite"/>
    </source>
</evidence>
<dbReference type="EMBL" id="JAJSOF020000013">
    <property type="protein sequence ID" value="KAJ4442359.1"/>
    <property type="molecule type" value="Genomic_DNA"/>
</dbReference>
<feature type="region of interest" description="Disordered" evidence="2">
    <location>
        <begin position="121"/>
        <end position="141"/>
    </location>
</feature>
<keyword evidence="4" id="KW-1185">Reference proteome</keyword>
<reference evidence="3 4" key="1">
    <citation type="journal article" date="2022" name="Allergy">
        <title>Genome assembly and annotation of Periplaneta americana reveal a comprehensive cockroach allergen profile.</title>
        <authorList>
            <person name="Wang L."/>
            <person name="Xiong Q."/>
            <person name="Saelim N."/>
            <person name="Wang L."/>
            <person name="Nong W."/>
            <person name="Wan A.T."/>
            <person name="Shi M."/>
            <person name="Liu X."/>
            <person name="Cao Q."/>
            <person name="Hui J.H.L."/>
            <person name="Sookrung N."/>
            <person name="Leung T.F."/>
            <person name="Tungtrongchitr A."/>
            <person name="Tsui S.K.W."/>
        </authorList>
    </citation>
    <scope>NUCLEOTIDE SEQUENCE [LARGE SCALE GENOMIC DNA]</scope>
    <source>
        <strain evidence="3">PWHHKU_190912</strain>
    </source>
</reference>
<sequence length="141" mass="16325">MPLSSEDVTTTVALVENGHSLRYVTRVIRALLDTICSAMQRYRKLGKYDRRRGSGRRRSTSGRDDRFLTLQVLRDRHSTAVQTRNRLENVRHVRVSEQTVRRRFAEANLLSVRPAYGPQLEQTQASAPLFRETDQGWTPEQ</sequence>
<dbReference type="InterPro" id="IPR009057">
    <property type="entry name" value="Homeodomain-like_sf"/>
</dbReference>